<feature type="compositionally biased region" description="Polar residues" evidence="5">
    <location>
        <begin position="7"/>
        <end position="19"/>
    </location>
</feature>
<reference evidence="7 8" key="1">
    <citation type="submission" date="2021-05" db="EMBL/GenBank/DDBJ databases">
        <authorList>
            <person name="Zahm M."/>
            <person name="Klopp C."/>
            <person name="Cabau C."/>
            <person name="Kuhl H."/>
            <person name="Suciu R."/>
            <person name="Ciorpac M."/>
            <person name="Holostenco D."/>
            <person name="Gessner J."/>
            <person name="Wuertz S."/>
            <person name="Hohne C."/>
            <person name="Stock M."/>
            <person name="Gislard M."/>
            <person name="Lluch J."/>
            <person name="Milhes M."/>
            <person name="Lampietro C."/>
            <person name="Lopez Roques C."/>
            <person name="Donnadieu C."/>
            <person name="Du K."/>
            <person name="Schartl M."/>
            <person name="Guiguen Y."/>
        </authorList>
    </citation>
    <scope>NUCLEOTIDE SEQUENCE [LARGE SCALE GENOMIC DNA]</scope>
    <source>
        <strain evidence="7">Hh-F2</strain>
        <tissue evidence="7">Blood</tissue>
    </source>
</reference>
<gene>
    <name evidence="7" type="ORF">HHUSO_G15748</name>
</gene>
<feature type="transmembrane region" description="Helical" evidence="6">
    <location>
        <begin position="101"/>
        <end position="123"/>
    </location>
</feature>
<evidence type="ECO:0000313" key="8">
    <source>
        <dbReference type="Proteomes" id="UP001369086"/>
    </source>
</evidence>
<evidence type="ECO:0000256" key="6">
    <source>
        <dbReference type="SAM" id="Phobius"/>
    </source>
</evidence>
<dbReference type="InterPro" id="IPR007237">
    <property type="entry name" value="CD20-like"/>
</dbReference>
<sequence length="255" mass="28350">MGKDGKSNPSPVPNNQSQAGKPGGEKSTDPAQENKGDMEKNKGQKGKLKAGQKEDSHICCGCRFPLLIALLQLILGISIAVVAFLMTSISSYLLTRETPHWAGIFVCLVSLLGFYLYCITYLPDERTSMQFIAKLVYFLLCAIGLIICVLAVAFAGHHYSQINNFTCEPIGEMESCVCKLDPMDPIARTFEYRDVKDCSTITTTLKLYFLLQIALNLTLAIVCLIGCFVMWKHRYQVFFVGLQLNSANEQKQQKV</sequence>
<keyword evidence="2 6" id="KW-0812">Transmembrane</keyword>
<dbReference type="EMBL" id="JAHFZB010000013">
    <property type="protein sequence ID" value="KAK6482681.1"/>
    <property type="molecule type" value="Genomic_DNA"/>
</dbReference>
<keyword evidence="4 6" id="KW-0472">Membrane</keyword>
<name>A0ABR0ZD12_HUSHU</name>
<comment type="subcellular location">
    <subcellularLocation>
        <location evidence="1">Membrane</location>
        <topology evidence="1">Multi-pass membrane protein</topology>
    </subcellularLocation>
</comment>
<feature type="region of interest" description="Disordered" evidence="5">
    <location>
        <begin position="1"/>
        <end position="49"/>
    </location>
</feature>
<evidence type="ECO:0000256" key="3">
    <source>
        <dbReference type="ARBA" id="ARBA00022989"/>
    </source>
</evidence>
<evidence type="ECO:0000256" key="5">
    <source>
        <dbReference type="SAM" id="MobiDB-lite"/>
    </source>
</evidence>
<keyword evidence="3 6" id="KW-1133">Transmembrane helix</keyword>
<comment type="caution">
    <text evidence="7">The sequence shown here is derived from an EMBL/GenBank/DDBJ whole genome shotgun (WGS) entry which is preliminary data.</text>
</comment>
<accession>A0ABR0ZD12</accession>
<proteinExistence type="predicted"/>
<evidence type="ECO:0000313" key="7">
    <source>
        <dbReference type="EMBL" id="KAK6482681.1"/>
    </source>
</evidence>
<feature type="transmembrane region" description="Helical" evidence="6">
    <location>
        <begin position="66"/>
        <end position="89"/>
    </location>
</feature>
<organism evidence="7 8">
    <name type="scientific">Huso huso</name>
    <name type="common">Beluga</name>
    <name type="synonym">Acipenser huso</name>
    <dbReference type="NCBI Taxonomy" id="61971"/>
    <lineage>
        <taxon>Eukaryota</taxon>
        <taxon>Metazoa</taxon>
        <taxon>Chordata</taxon>
        <taxon>Craniata</taxon>
        <taxon>Vertebrata</taxon>
        <taxon>Euteleostomi</taxon>
        <taxon>Actinopterygii</taxon>
        <taxon>Chondrostei</taxon>
        <taxon>Acipenseriformes</taxon>
        <taxon>Acipenseridae</taxon>
        <taxon>Huso</taxon>
    </lineage>
</organism>
<dbReference type="Proteomes" id="UP001369086">
    <property type="component" value="Unassembled WGS sequence"/>
</dbReference>
<evidence type="ECO:0000256" key="4">
    <source>
        <dbReference type="ARBA" id="ARBA00023136"/>
    </source>
</evidence>
<keyword evidence="8" id="KW-1185">Reference proteome</keyword>
<protein>
    <submittedName>
        <fullName evidence="7">Sarcospan isoform X1</fullName>
    </submittedName>
</protein>
<dbReference type="PANTHER" id="PTHR15260:SF1">
    <property type="entry name" value="SARCOSPAN"/>
    <property type="match status" value="1"/>
</dbReference>
<feature type="transmembrane region" description="Helical" evidence="6">
    <location>
        <begin position="135"/>
        <end position="155"/>
    </location>
</feature>
<dbReference type="PANTHER" id="PTHR15260">
    <property type="entry name" value="SARCOSPAN"/>
    <property type="match status" value="1"/>
</dbReference>
<dbReference type="InterPro" id="IPR030429">
    <property type="entry name" value="Sarcospan"/>
</dbReference>
<evidence type="ECO:0000256" key="1">
    <source>
        <dbReference type="ARBA" id="ARBA00004141"/>
    </source>
</evidence>
<feature type="transmembrane region" description="Helical" evidence="6">
    <location>
        <begin position="209"/>
        <end position="231"/>
    </location>
</feature>
<evidence type="ECO:0000256" key="2">
    <source>
        <dbReference type="ARBA" id="ARBA00022692"/>
    </source>
</evidence>
<dbReference type="Pfam" id="PF04103">
    <property type="entry name" value="CD20"/>
    <property type="match status" value="1"/>
</dbReference>
<feature type="compositionally biased region" description="Basic and acidic residues" evidence="5">
    <location>
        <begin position="23"/>
        <end position="42"/>
    </location>
</feature>